<dbReference type="GO" id="GO:0003700">
    <property type="term" value="F:DNA-binding transcription factor activity"/>
    <property type="evidence" value="ECO:0007669"/>
    <property type="project" value="InterPro"/>
</dbReference>
<keyword evidence="3" id="KW-0238">DNA-binding</keyword>
<keyword evidence="4" id="KW-0804">Transcription</keyword>
<dbReference type="EMBL" id="MKIO01000021">
    <property type="protein sequence ID" value="OLP56592.1"/>
    <property type="molecule type" value="Genomic_DNA"/>
</dbReference>
<dbReference type="Gene3D" id="3.40.190.10">
    <property type="entry name" value="Periplasmic binding protein-like II"/>
    <property type="match status" value="2"/>
</dbReference>
<dbReference type="OrthoDB" id="1631201at2"/>
<dbReference type="InterPro" id="IPR000847">
    <property type="entry name" value="LysR_HTH_N"/>
</dbReference>
<keyword evidence="2" id="KW-0805">Transcription regulation</keyword>
<dbReference type="PANTHER" id="PTHR30579:SF7">
    <property type="entry name" value="HTH-TYPE TRANSCRIPTIONAL REGULATOR LRHA-RELATED"/>
    <property type="match status" value="1"/>
</dbReference>
<dbReference type="PRINTS" id="PR00039">
    <property type="entry name" value="HTHLYSR"/>
</dbReference>
<accession>A0A1Q9AMI0</accession>
<comment type="similarity">
    <text evidence="1">Belongs to the LysR transcriptional regulatory family.</text>
</comment>
<evidence type="ECO:0000256" key="5">
    <source>
        <dbReference type="ARBA" id="ARBA00054626"/>
    </source>
</evidence>
<evidence type="ECO:0000256" key="2">
    <source>
        <dbReference type="ARBA" id="ARBA00023015"/>
    </source>
</evidence>
<organism evidence="9 10">
    <name type="scientific">Xaviernesmea rhizosphaerae</name>
    <dbReference type="NCBI Taxonomy" id="1672749"/>
    <lineage>
        <taxon>Bacteria</taxon>
        <taxon>Pseudomonadati</taxon>
        <taxon>Pseudomonadota</taxon>
        <taxon>Alphaproteobacteria</taxon>
        <taxon>Hyphomicrobiales</taxon>
        <taxon>Rhizobiaceae</taxon>
        <taxon>Rhizobium/Agrobacterium group</taxon>
        <taxon>Xaviernesmea</taxon>
    </lineage>
</organism>
<dbReference type="Pfam" id="PF03466">
    <property type="entry name" value="LysR_substrate"/>
    <property type="match status" value="1"/>
</dbReference>
<comment type="caution">
    <text evidence="9">The sequence shown here is derived from an EMBL/GenBank/DDBJ whole genome shotgun (WGS) entry which is preliminary data.</text>
</comment>
<dbReference type="Pfam" id="PF00126">
    <property type="entry name" value="HTH_1"/>
    <property type="match status" value="1"/>
</dbReference>
<evidence type="ECO:0000256" key="3">
    <source>
        <dbReference type="ARBA" id="ARBA00023125"/>
    </source>
</evidence>
<dbReference type="InterPro" id="IPR005119">
    <property type="entry name" value="LysR_subst-bd"/>
</dbReference>
<evidence type="ECO:0000256" key="7">
    <source>
        <dbReference type="ARBA" id="ARBA00083243"/>
    </source>
</evidence>
<feature type="domain" description="HTH lysR-type" evidence="8">
    <location>
        <begin position="12"/>
        <end position="69"/>
    </location>
</feature>
<evidence type="ECO:0000256" key="4">
    <source>
        <dbReference type="ARBA" id="ARBA00023163"/>
    </source>
</evidence>
<dbReference type="PANTHER" id="PTHR30579">
    <property type="entry name" value="TRANSCRIPTIONAL REGULATOR"/>
    <property type="match status" value="1"/>
</dbReference>
<dbReference type="FunFam" id="1.10.10.10:FF:000001">
    <property type="entry name" value="LysR family transcriptional regulator"/>
    <property type="match status" value="1"/>
</dbReference>
<gene>
    <name evidence="9" type="ORF">BJF92_10870</name>
</gene>
<dbReference type="SUPFAM" id="SSF46785">
    <property type="entry name" value="Winged helix' DNA-binding domain"/>
    <property type="match status" value="1"/>
</dbReference>
<evidence type="ECO:0000313" key="10">
    <source>
        <dbReference type="Proteomes" id="UP000186143"/>
    </source>
</evidence>
<dbReference type="SUPFAM" id="SSF53850">
    <property type="entry name" value="Periplasmic binding protein-like II"/>
    <property type="match status" value="1"/>
</dbReference>
<dbReference type="Proteomes" id="UP000186143">
    <property type="component" value="Unassembled WGS sequence"/>
</dbReference>
<sequence>MNMAFRHSLPLLELDVLKTFVAIAETGNFTNAAERVHRTPSAVSMQIKKLEEMLNGALFLRDARSVSLTPRGEVLLTYARRLLALNNETVARFLLPDLNGSVRLGVVDDIAEWVLPNVLKAFAQCYPNIMVDVRIANSGVLRKLVDERRIDIAIYNQCCGNTDGSELLLRETLVWAGARCGSAYLRDPLPVSMWDDGCPWRVSAVKALEKAGRAYRIALLSAHTSAQKAALRADLAVAPLPRYLLSSELVALGEADGMPPLDDNQIAMCVIEDATPPITALAVHVRDAFHAIASGEWTADRAKDAA</sequence>
<evidence type="ECO:0000256" key="1">
    <source>
        <dbReference type="ARBA" id="ARBA00009437"/>
    </source>
</evidence>
<protein>
    <recommendedName>
        <fullName evidence="6">HTH-type transcriptional regulator TtuA</fullName>
    </recommendedName>
    <alternativeName>
        <fullName evidence="7">Tartrate utilization transcriptional regulator</fullName>
    </alternativeName>
</protein>
<dbReference type="RefSeq" id="WP_075633608.1">
    <property type="nucleotide sequence ID" value="NZ_MKIO01000021.1"/>
</dbReference>
<dbReference type="InterPro" id="IPR036388">
    <property type="entry name" value="WH-like_DNA-bd_sf"/>
</dbReference>
<dbReference type="AlphaFoldDB" id="A0A1Q9AMI0"/>
<dbReference type="STRING" id="1672749.BJF92_10870"/>
<evidence type="ECO:0000259" key="8">
    <source>
        <dbReference type="PROSITE" id="PS50931"/>
    </source>
</evidence>
<name>A0A1Q9AMI0_9HYPH</name>
<evidence type="ECO:0000313" key="9">
    <source>
        <dbReference type="EMBL" id="OLP56592.1"/>
    </source>
</evidence>
<dbReference type="GO" id="GO:0003677">
    <property type="term" value="F:DNA binding"/>
    <property type="evidence" value="ECO:0007669"/>
    <property type="project" value="UniProtKB-KW"/>
</dbReference>
<dbReference type="InterPro" id="IPR036390">
    <property type="entry name" value="WH_DNA-bd_sf"/>
</dbReference>
<evidence type="ECO:0000256" key="6">
    <source>
        <dbReference type="ARBA" id="ARBA00067332"/>
    </source>
</evidence>
<comment type="function">
    <text evidence="5">Transcriptional regulator of the ttuABCDE tartrate utilization operon.</text>
</comment>
<proteinExistence type="inferred from homology"/>
<dbReference type="PROSITE" id="PS50931">
    <property type="entry name" value="HTH_LYSR"/>
    <property type="match status" value="1"/>
</dbReference>
<reference evidence="9 10" key="1">
    <citation type="submission" date="2016-09" db="EMBL/GenBank/DDBJ databases">
        <title>Rhizobium sp. nov., a novel species isolated from the rice rhizosphere.</title>
        <authorList>
            <person name="Zhao J."/>
            <person name="Zhang X."/>
        </authorList>
    </citation>
    <scope>NUCLEOTIDE SEQUENCE [LARGE SCALE GENOMIC DNA]</scope>
    <source>
        <strain evidence="9 10">MH17</strain>
    </source>
</reference>
<dbReference type="Gene3D" id="1.10.10.10">
    <property type="entry name" value="Winged helix-like DNA-binding domain superfamily/Winged helix DNA-binding domain"/>
    <property type="match status" value="1"/>
</dbReference>
<dbReference type="InterPro" id="IPR050176">
    <property type="entry name" value="LTTR"/>
</dbReference>